<protein>
    <submittedName>
        <fullName evidence="2">Uncharacterized protein</fullName>
    </submittedName>
</protein>
<comment type="caution">
    <text evidence="2">The sequence shown here is derived from an EMBL/GenBank/DDBJ whole genome shotgun (WGS) entry which is preliminary data.</text>
</comment>
<evidence type="ECO:0000313" key="3">
    <source>
        <dbReference type="Proteomes" id="UP001162131"/>
    </source>
</evidence>
<sequence length="264" mass="30218">MGRCTGVQWYYQIQFLLFVFLMAYSFYFASKFADDKCYGKKQVESCPTRRLLESGNGNNTDIDFSKEKSIFLADVSSTDYNYADTVNLTYFDENHRFLATTNVTDTSTSYTAIAIVLAFIYISEIGLLFILILFLYYFSNLDIAKFAKLGWCQRCGGKLSKCFPYLIVLAHYAALILVLVEILLVFGLKNCEQAMHNDTASGDCKIGQLQTEGEAYAIVVVILWACMHIIGGFIRRNVYYDSFFYQPEDKSKVWKNWCFVKCGP</sequence>
<keyword evidence="3" id="KW-1185">Reference proteome</keyword>
<keyword evidence="1" id="KW-0812">Transmembrane</keyword>
<proteinExistence type="predicted"/>
<evidence type="ECO:0000256" key="1">
    <source>
        <dbReference type="SAM" id="Phobius"/>
    </source>
</evidence>
<gene>
    <name evidence="2" type="ORF">BSTOLATCC_MIC352</name>
</gene>
<dbReference type="Proteomes" id="UP001162131">
    <property type="component" value="Unassembled WGS sequence"/>
</dbReference>
<evidence type="ECO:0000313" key="2">
    <source>
        <dbReference type="EMBL" id="CAG9310143.1"/>
    </source>
</evidence>
<name>A0AAU9I3Z0_9CILI</name>
<feature type="transmembrane region" description="Helical" evidence="1">
    <location>
        <begin position="9"/>
        <end position="29"/>
    </location>
</feature>
<organism evidence="2 3">
    <name type="scientific">Blepharisma stoltei</name>
    <dbReference type="NCBI Taxonomy" id="1481888"/>
    <lineage>
        <taxon>Eukaryota</taxon>
        <taxon>Sar</taxon>
        <taxon>Alveolata</taxon>
        <taxon>Ciliophora</taxon>
        <taxon>Postciliodesmatophora</taxon>
        <taxon>Heterotrichea</taxon>
        <taxon>Heterotrichida</taxon>
        <taxon>Blepharismidae</taxon>
        <taxon>Blepharisma</taxon>
    </lineage>
</organism>
<keyword evidence="1" id="KW-0472">Membrane</keyword>
<accession>A0AAU9I3Z0</accession>
<dbReference type="AlphaFoldDB" id="A0AAU9I3Z0"/>
<keyword evidence="1" id="KW-1133">Transmembrane helix</keyword>
<reference evidence="2" key="1">
    <citation type="submission" date="2021-09" db="EMBL/GenBank/DDBJ databases">
        <authorList>
            <consortium name="AG Swart"/>
            <person name="Singh M."/>
            <person name="Singh A."/>
            <person name="Seah K."/>
            <person name="Emmerich C."/>
        </authorList>
    </citation>
    <scope>NUCLEOTIDE SEQUENCE</scope>
    <source>
        <strain evidence="2">ATCC30299</strain>
    </source>
</reference>
<dbReference type="EMBL" id="CAJZBQ010000001">
    <property type="protein sequence ID" value="CAG9310143.1"/>
    <property type="molecule type" value="Genomic_DNA"/>
</dbReference>
<feature type="transmembrane region" description="Helical" evidence="1">
    <location>
        <begin position="112"/>
        <end position="138"/>
    </location>
</feature>
<feature type="transmembrane region" description="Helical" evidence="1">
    <location>
        <begin position="163"/>
        <end position="188"/>
    </location>
</feature>
<feature type="transmembrane region" description="Helical" evidence="1">
    <location>
        <begin position="215"/>
        <end position="234"/>
    </location>
</feature>